<dbReference type="Pfam" id="PF13403">
    <property type="entry name" value="Hint_2"/>
    <property type="match status" value="1"/>
</dbReference>
<comment type="caution">
    <text evidence="2">The sequence shown here is derived from an EMBL/GenBank/DDBJ whole genome shotgun (WGS) entry which is preliminary data.</text>
</comment>
<proteinExistence type="predicted"/>
<dbReference type="SUPFAM" id="SSF51294">
    <property type="entry name" value="Hedgehog/intein (Hint) domain"/>
    <property type="match status" value="1"/>
</dbReference>
<sequence>MAETIFGDGVTVVGATYTGDDRSSAIYDGGSSLGLDILDTGVILSTGLVTNFTNSGGGGTNQYFSTSSNTKGIDNNPLFDALAGTDTYDASWLDVDFIPETEMMTMSFVFTSEDYINLTTSDYLDMIGIWVNGELIETTIGDISVTGVNGTTNENLFIENSGTVYPTEMDGLTVTLSVSFVVNPNEVNSIRIGIADVGNSSNDSTILIMADSVQGTLIAMDDTIAIPAGDSATLDVLGNEINLTGGTLSVTHINGVPVSPGDSVTLPSGEVVTLNPDWTFSITTDGVVETDSFTYTVASSTGDTDVGFVTVSTVPCFVAGTLIDTPQGPRLIESLRVGDLVTTLDNGAQPIRWIGTRHVAAEGRFAPIRIRKGRFGATRDLLVSPQHRVLVRDPLAALFFGEAEVLVAAKDLVDGHQITIEEGGQVTYLHILFDSHQVIYSEGLATESFLPGPQVLSGMEAEVQAEICALFPELDPQTGAGYGPAARHMLRSYEARLLVTEAA</sequence>
<evidence type="ECO:0000259" key="1">
    <source>
        <dbReference type="Pfam" id="PF13403"/>
    </source>
</evidence>
<dbReference type="EMBL" id="NTJD01000005">
    <property type="protein sequence ID" value="PCD76682.1"/>
    <property type="molecule type" value="Genomic_DNA"/>
</dbReference>
<dbReference type="CDD" id="cd00081">
    <property type="entry name" value="Hint"/>
    <property type="match status" value="1"/>
</dbReference>
<reference evidence="2 3" key="1">
    <citation type="submission" date="2017-09" db="EMBL/GenBank/DDBJ databases">
        <title>A multilocus sequence analysis scheme for characterization of bacteria in the genus Thioclava.</title>
        <authorList>
            <person name="Liu Y."/>
            <person name="Shao Z."/>
        </authorList>
    </citation>
    <scope>NUCLEOTIDE SEQUENCE [LARGE SCALE GENOMIC DNA]</scope>
    <source>
        <strain evidence="2 3">CAU 1312</strain>
    </source>
</reference>
<dbReference type="AlphaFoldDB" id="A0A2A4CR00"/>
<gene>
    <name evidence="2" type="ORF">CLN94_07740</name>
</gene>
<evidence type="ECO:0000313" key="2">
    <source>
        <dbReference type="EMBL" id="PCD76682.1"/>
    </source>
</evidence>
<dbReference type="NCBIfam" id="NF038133">
    <property type="entry name" value="choice_anch_L"/>
    <property type="match status" value="1"/>
</dbReference>
<protein>
    <submittedName>
        <fullName evidence="2">2,3,4,5-tetrahydropyridine-2,6-carboxylate N-succinyltransferase</fullName>
    </submittedName>
</protein>
<dbReference type="Gene3D" id="2.170.16.10">
    <property type="entry name" value="Hedgehog/Intein (Hint) domain"/>
    <property type="match status" value="1"/>
</dbReference>
<dbReference type="GO" id="GO:0016740">
    <property type="term" value="F:transferase activity"/>
    <property type="evidence" value="ECO:0007669"/>
    <property type="project" value="UniProtKB-KW"/>
</dbReference>
<dbReference type="Proteomes" id="UP000243507">
    <property type="component" value="Unassembled WGS sequence"/>
</dbReference>
<dbReference type="OrthoDB" id="6305173at2"/>
<name>A0A2A4CR00_9RHOB</name>
<accession>A0A2A4CR00</accession>
<dbReference type="InterPro" id="IPR049804">
    <property type="entry name" value="Choice_anch_L"/>
</dbReference>
<keyword evidence="2" id="KW-0808">Transferase</keyword>
<dbReference type="InterPro" id="IPR028992">
    <property type="entry name" value="Hedgehog/Intein_dom"/>
</dbReference>
<evidence type="ECO:0000313" key="3">
    <source>
        <dbReference type="Proteomes" id="UP000243507"/>
    </source>
</evidence>
<organism evidence="2 3">
    <name type="scientific">Pseudothioclava arenosa</name>
    <dbReference type="NCBI Taxonomy" id="1795308"/>
    <lineage>
        <taxon>Bacteria</taxon>
        <taxon>Pseudomonadati</taxon>
        <taxon>Pseudomonadota</taxon>
        <taxon>Alphaproteobacteria</taxon>
        <taxon>Rhodobacterales</taxon>
        <taxon>Paracoccaceae</taxon>
        <taxon>Pseudothioclava</taxon>
    </lineage>
</organism>
<dbReference type="InterPro" id="IPR036844">
    <property type="entry name" value="Hint_dom_sf"/>
</dbReference>
<feature type="domain" description="Hedgehog/Intein (Hint)" evidence="1">
    <location>
        <begin position="315"/>
        <end position="452"/>
    </location>
</feature>
<keyword evidence="3" id="KW-1185">Reference proteome</keyword>
<dbReference type="Pfam" id="PF17963">
    <property type="entry name" value="Big_9"/>
    <property type="match status" value="1"/>
</dbReference>